<accession>A0A420J036</accession>
<comment type="caution">
    <text evidence="1">The sequence shown here is derived from an EMBL/GenBank/DDBJ whole genome shotgun (WGS) entry which is preliminary data.</text>
</comment>
<evidence type="ECO:0000313" key="2">
    <source>
        <dbReference type="Proteomes" id="UP000285405"/>
    </source>
</evidence>
<gene>
    <name evidence="1" type="ORF">GcC1_039049</name>
</gene>
<dbReference type="Proteomes" id="UP000285405">
    <property type="component" value="Unassembled WGS sequence"/>
</dbReference>
<reference evidence="1 2" key="1">
    <citation type="journal article" date="2018" name="BMC Genomics">
        <title>Comparative genome analyses reveal sequence features reflecting distinct modes of host-adaptation between dicot and monocot powdery mildew.</title>
        <authorList>
            <person name="Wu Y."/>
            <person name="Ma X."/>
            <person name="Pan Z."/>
            <person name="Kale S.D."/>
            <person name="Song Y."/>
            <person name="King H."/>
            <person name="Zhang Q."/>
            <person name="Presley C."/>
            <person name="Deng X."/>
            <person name="Wei C.I."/>
            <person name="Xiao S."/>
        </authorList>
    </citation>
    <scope>NUCLEOTIDE SEQUENCE [LARGE SCALE GENOMIC DNA]</scope>
    <source>
        <strain evidence="1">UCSC1</strain>
    </source>
</reference>
<dbReference type="AlphaFoldDB" id="A0A420J036"/>
<dbReference type="OrthoDB" id="3591789at2759"/>
<protein>
    <submittedName>
        <fullName evidence="1">Uncharacterized protein</fullName>
    </submittedName>
</protein>
<proteinExistence type="predicted"/>
<dbReference type="EMBL" id="MCBR01003924">
    <property type="protein sequence ID" value="RKF80182.1"/>
    <property type="molecule type" value="Genomic_DNA"/>
</dbReference>
<organism evidence="1 2">
    <name type="scientific">Golovinomyces cichoracearum</name>
    <dbReference type="NCBI Taxonomy" id="62708"/>
    <lineage>
        <taxon>Eukaryota</taxon>
        <taxon>Fungi</taxon>
        <taxon>Dikarya</taxon>
        <taxon>Ascomycota</taxon>
        <taxon>Pezizomycotina</taxon>
        <taxon>Leotiomycetes</taxon>
        <taxon>Erysiphales</taxon>
        <taxon>Erysiphaceae</taxon>
        <taxon>Golovinomyces</taxon>
    </lineage>
</organism>
<name>A0A420J036_9PEZI</name>
<evidence type="ECO:0000313" key="1">
    <source>
        <dbReference type="EMBL" id="RKF80182.1"/>
    </source>
</evidence>
<sequence>MKSNPSKWAEYVTRAVFEVNNREITHLLHSPAQIVFGFEPTGMAPRNYPEPQRAALAVAIKEQINILPGEDEHVKGVIDFMLQRNEIRRKILGRSDRRKDQKAQKHDTGLQATQEYNPGDLVMLFDHRESGKKLRPSWRGPFVVVGFGGDMGKSYCLRQIEGTPIPRHYHGDALKPFRLREGYLISKKEERIPVLQNIRLGTAAFKLPKNQRTVPGAWNRDE</sequence>